<feature type="transmembrane region" description="Helical" evidence="10">
    <location>
        <begin position="79"/>
        <end position="106"/>
    </location>
</feature>
<feature type="transmembrane region" description="Helical" evidence="10">
    <location>
        <begin position="158"/>
        <end position="177"/>
    </location>
</feature>
<dbReference type="PROSITE" id="PS00237">
    <property type="entry name" value="G_PROTEIN_RECEP_F1_1"/>
    <property type="match status" value="1"/>
</dbReference>
<sequence length="338" mass="38256">MEESYSVEDFLSVNSNTPDWGTNITAVNGSNYTGLSFCEILSCTMLFLSLIIALVGVVGNAIVLWFLGFHMHRNAFSVYILNLAWADFFFLCFQIVYCIHIILYIFNAKTIDMPLFSFVLSNSAYLCGLSILSAISFERSLSVMCPIWYCCQRLRHTSAVICTLLWFLSLLLSLLEGKECGLLFDSLDHGWCQAFDFITAAWIIVLFMVLLGSSLAFIVTIFCGSQRIPVTRLYVTIVCTVLFFLLFACIDNFQFVVLCNFYPVTICLSCFNSCANPIIYFLVGSIRNRKFQRNTIKLLLQRAMQDTPVEEQSGEGDSSGRSREMKPGLQHKTLSHLF</sequence>
<dbReference type="SUPFAM" id="SSF81321">
    <property type="entry name" value="Family A G protein-coupled receptor-like"/>
    <property type="match status" value="1"/>
</dbReference>
<keyword evidence="4 8" id="KW-0297">G-protein coupled receptor</keyword>
<feature type="region of interest" description="Disordered" evidence="9">
    <location>
        <begin position="307"/>
        <end position="338"/>
    </location>
</feature>
<dbReference type="PANTHER" id="PTHR11334:SF66">
    <property type="entry name" value="MAS-RELATED G-PROTEIN COUPLED RECEPTOR MEMBER B1-RELATED"/>
    <property type="match status" value="1"/>
</dbReference>
<dbReference type="Gene3D" id="1.20.1070.10">
    <property type="entry name" value="Rhodopsin 7-helix transmembrane proteins"/>
    <property type="match status" value="1"/>
</dbReference>
<keyword evidence="2 8" id="KW-0812">Transmembrane</keyword>
<protein>
    <recommendedName>
        <fullName evidence="11">G-protein coupled receptors family 1 profile domain-containing protein</fullName>
    </recommendedName>
</protein>
<dbReference type="PRINTS" id="PR00237">
    <property type="entry name" value="GPCRRHODOPSN"/>
</dbReference>
<evidence type="ECO:0000313" key="12">
    <source>
        <dbReference type="Ensembl" id="ENSPEMP00000030639.1"/>
    </source>
</evidence>
<dbReference type="Proteomes" id="UP000694547">
    <property type="component" value="Unassembled WGS sequence"/>
</dbReference>
<feature type="transmembrane region" description="Helical" evidence="10">
    <location>
        <begin position="45"/>
        <end position="67"/>
    </location>
</feature>
<dbReference type="PANTHER" id="PTHR11334">
    <property type="entry name" value="MAS-RELATED G-PROTEIN COUPLED RECEPTOR"/>
    <property type="match status" value="1"/>
</dbReference>
<feature type="domain" description="G-protein coupled receptors family 1 profile" evidence="11">
    <location>
        <begin position="59"/>
        <end position="280"/>
    </location>
</feature>
<organism evidence="12 13">
    <name type="scientific">Peromyscus maniculatus bairdii</name>
    <name type="common">Prairie deer mouse</name>
    <dbReference type="NCBI Taxonomy" id="230844"/>
    <lineage>
        <taxon>Eukaryota</taxon>
        <taxon>Metazoa</taxon>
        <taxon>Chordata</taxon>
        <taxon>Craniata</taxon>
        <taxon>Vertebrata</taxon>
        <taxon>Euteleostomi</taxon>
        <taxon>Mammalia</taxon>
        <taxon>Eutheria</taxon>
        <taxon>Euarchontoglires</taxon>
        <taxon>Glires</taxon>
        <taxon>Rodentia</taxon>
        <taxon>Myomorpha</taxon>
        <taxon>Muroidea</taxon>
        <taxon>Cricetidae</taxon>
        <taxon>Neotominae</taxon>
        <taxon>Peromyscus</taxon>
    </lineage>
</organism>
<reference evidence="13" key="1">
    <citation type="submission" date="2018-10" db="EMBL/GenBank/DDBJ databases">
        <title>Improved assembly of the deer mouse Peromyscus maniculatus genome.</title>
        <authorList>
            <person name="Lassance J.-M."/>
            <person name="Hoekstra H.E."/>
        </authorList>
    </citation>
    <scope>NUCLEOTIDE SEQUENCE [LARGE SCALE GENOMIC DNA]</scope>
</reference>
<feature type="transmembrane region" description="Helical" evidence="10">
    <location>
        <begin position="197"/>
        <end position="221"/>
    </location>
</feature>
<feature type="transmembrane region" description="Helical" evidence="10">
    <location>
        <begin position="118"/>
        <end position="137"/>
    </location>
</feature>
<evidence type="ECO:0000256" key="8">
    <source>
        <dbReference type="RuleBase" id="RU000688"/>
    </source>
</evidence>
<dbReference type="InterPro" id="IPR000276">
    <property type="entry name" value="GPCR_Rhodpsn"/>
</dbReference>
<dbReference type="FunFam" id="1.20.1070.10:FF:000140">
    <property type="entry name" value="Mas-related G-protein coupled receptor member X2"/>
    <property type="match status" value="1"/>
</dbReference>
<evidence type="ECO:0000256" key="10">
    <source>
        <dbReference type="SAM" id="Phobius"/>
    </source>
</evidence>
<feature type="transmembrane region" description="Helical" evidence="10">
    <location>
        <begin position="261"/>
        <end position="283"/>
    </location>
</feature>
<keyword evidence="7 8" id="KW-0807">Transducer</keyword>
<evidence type="ECO:0000259" key="11">
    <source>
        <dbReference type="PROSITE" id="PS50262"/>
    </source>
</evidence>
<accession>A0A8C8UKH0</accession>
<name>A0A8C8UKH0_PERMB</name>
<evidence type="ECO:0000256" key="5">
    <source>
        <dbReference type="ARBA" id="ARBA00023136"/>
    </source>
</evidence>
<dbReference type="AlphaFoldDB" id="A0A8C8UKH0"/>
<dbReference type="GeneTree" id="ENSGT01030000234639"/>
<keyword evidence="13" id="KW-1185">Reference proteome</keyword>
<dbReference type="GO" id="GO:0005886">
    <property type="term" value="C:plasma membrane"/>
    <property type="evidence" value="ECO:0007669"/>
    <property type="project" value="TreeGrafter"/>
</dbReference>
<reference evidence="12" key="2">
    <citation type="submission" date="2025-08" db="UniProtKB">
        <authorList>
            <consortium name="Ensembl"/>
        </authorList>
    </citation>
    <scope>IDENTIFICATION</scope>
</reference>
<dbReference type="Ensembl" id="ENSPEMT00000039813.1">
    <property type="protein sequence ID" value="ENSPEMP00000030639.1"/>
    <property type="gene ID" value="ENSPEMG00000025690.1"/>
</dbReference>
<comment type="subcellular location">
    <subcellularLocation>
        <location evidence="1">Membrane</location>
        <topology evidence="1">Multi-pass membrane protein</topology>
    </subcellularLocation>
</comment>
<keyword evidence="5 10" id="KW-0472">Membrane</keyword>
<evidence type="ECO:0000256" key="1">
    <source>
        <dbReference type="ARBA" id="ARBA00004141"/>
    </source>
</evidence>
<dbReference type="PROSITE" id="PS50262">
    <property type="entry name" value="G_PROTEIN_RECEP_F1_2"/>
    <property type="match status" value="1"/>
</dbReference>
<evidence type="ECO:0000256" key="6">
    <source>
        <dbReference type="ARBA" id="ARBA00023170"/>
    </source>
</evidence>
<evidence type="ECO:0000256" key="3">
    <source>
        <dbReference type="ARBA" id="ARBA00022989"/>
    </source>
</evidence>
<reference evidence="12" key="3">
    <citation type="submission" date="2025-09" db="UniProtKB">
        <authorList>
            <consortium name="Ensembl"/>
        </authorList>
    </citation>
    <scope>IDENTIFICATION</scope>
</reference>
<evidence type="ECO:0000256" key="4">
    <source>
        <dbReference type="ARBA" id="ARBA00023040"/>
    </source>
</evidence>
<dbReference type="InterPro" id="IPR017452">
    <property type="entry name" value="GPCR_Rhodpsn_7TM"/>
</dbReference>
<evidence type="ECO:0000256" key="7">
    <source>
        <dbReference type="ARBA" id="ARBA00023224"/>
    </source>
</evidence>
<feature type="transmembrane region" description="Helical" evidence="10">
    <location>
        <begin position="233"/>
        <end position="255"/>
    </location>
</feature>
<keyword evidence="6 8" id="KW-0675">Receptor</keyword>
<dbReference type="InterPro" id="IPR026234">
    <property type="entry name" value="MRGPCRFAMILY"/>
</dbReference>
<evidence type="ECO:0000313" key="13">
    <source>
        <dbReference type="Proteomes" id="UP000694547"/>
    </source>
</evidence>
<comment type="similarity">
    <text evidence="8">Belongs to the G-protein coupled receptor 1 family.</text>
</comment>
<evidence type="ECO:0000256" key="2">
    <source>
        <dbReference type="ARBA" id="ARBA00022692"/>
    </source>
</evidence>
<dbReference type="GO" id="GO:0004930">
    <property type="term" value="F:G protein-coupled receptor activity"/>
    <property type="evidence" value="ECO:0007669"/>
    <property type="project" value="UniProtKB-KW"/>
</dbReference>
<evidence type="ECO:0000256" key="9">
    <source>
        <dbReference type="SAM" id="MobiDB-lite"/>
    </source>
</evidence>
<proteinExistence type="inferred from homology"/>
<dbReference type="Pfam" id="PF00001">
    <property type="entry name" value="7tm_1"/>
    <property type="match status" value="1"/>
</dbReference>
<dbReference type="PRINTS" id="PR02108">
    <property type="entry name" value="MRGPCRFAMILY"/>
</dbReference>
<keyword evidence="3 10" id="KW-1133">Transmembrane helix</keyword>